<evidence type="ECO:0000256" key="3">
    <source>
        <dbReference type="ARBA" id="ARBA00012744"/>
    </source>
</evidence>
<dbReference type="SUPFAM" id="SSF51445">
    <property type="entry name" value="(Trans)glycosidases"/>
    <property type="match status" value="1"/>
</dbReference>
<reference evidence="13" key="1">
    <citation type="journal article" date="2015" name="Front. Microbiol.">
        <title>Synergistic function of four novel thermostable glycoside hydrolases from a long-term enriched thermophilic methanogenic digester.</title>
        <authorList>
            <person name="Wang M."/>
            <person name="Lai G.L."/>
            <person name="Nie Y."/>
            <person name="Geng S."/>
            <person name="Liu L."/>
            <person name="Zhu B."/>
            <person name="Shi Z."/>
            <person name="Wu X.L."/>
        </authorList>
    </citation>
    <scope>NUCLEOTIDE SEQUENCE</scope>
</reference>
<feature type="binding site" evidence="10">
    <location>
        <begin position="419"/>
        <end position="420"/>
    </location>
    <ligand>
        <name>substrate</name>
    </ligand>
</feature>
<name>A0A0H3V5F1_9BACT</name>
<evidence type="ECO:0000256" key="5">
    <source>
        <dbReference type="ARBA" id="ARBA00023001"/>
    </source>
</evidence>
<dbReference type="InterPro" id="IPR017736">
    <property type="entry name" value="Glyco_hydro_1_beta-glucosidase"/>
</dbReference>
<proteinExistence type="inferred from homology"/>
<dbReference type="NCBIfam" id="TIGR03356">
    <property type="entry name" value="BGL"/>
    <property type="match status" value="1"/>
</dbReference>
<feature type="active site" description="Nucleophile" evidence="9 11">
    <location>
        <position position="365"/>
    </location>
</feature>
<dbReference type="EC" id="3.2.1.21" evidence="3 12"/>
<dbReference type="Gene3D" id="3.20.20.80">
    <property type="entry name" value="Glycosidases"/>
    <property type="match status" value="1"/>
</dbReference>
<evidence type="ECO:0000256" key="6">
    <source>
        <dbReference type="ARBA" id="ARBA00023277"/>
    </source>
</evidence>
<dbReference type="GO" id="GO:0030245">
    <property type="term" value="P:cellulose catabolic process"/>
    <property type="evidence" value="ECO:0007669"/>
    <property type="project" value="UniProtKB-KW"/>
</dbReference>
<evidence type="ECO:0000256" key="10">
    <source>
        <dbReference type="PIRSR" id="PIRSR617736-2"/>
    </source>
</evidence>
<keyword evidence="6" id="KW-0119">Carbohydrate metabolism</keyword>
<comment type="similarity">
    <text evidence="2 12">Belongs to the glycosyl hydrolase 1 family.</text>
</comment>
<keyword evidence="4 12" id="KW-0378">Hydrolase</keyword>
<organism evidence="13">
    <name type="scientific">bacterium enrichment culture</name>
    <dbReference type="NCBI Taxonomy" id="207831"/>
    <lineage>
        <taxon>Bacteria</taxon>
        <taxon>environmental samples</taxon>
    </lineage>
</organism>
<dbReference type="EMBL" id="KM982179">
    <property type="protein sequence ID" value="AJO67865.1"/>
    <property type="molecule type" value="Genomic_DNA"/>
</dbReference>
<feature type="binding site" evidence="10">
    <location>
        <position position="172"/>
    </location>
    <ligand>
        <name>substrate</name>
    </ligand>
</feature>
<evidence type="ECO:0000256" key="9">
    <source>
        <dbReference type="PIRSR" id="PIRSR617736-1"/>
    </source>
</evidence>
<evidence type="ECO:0000256" key="1">
    <source>
        <dbReference type="ARBA" id="ARBA00000448"/>
    </source>
</evidence>
<dbReference type="InterPro" id="IPR017853">
    <property type="entry name" value="GH"/>
</dbReference>
<comment type="catalytic activity">
    <reaction evidence="1 12">
        <text>Hydrolysis of terminal, non-reducing beta-D-glucosyl residues with release of beta-D-glucose.</text>
        <dbReference type="EC" id="3.2.1.21"/>
    </reaction>
</comment>
<dbReference type="PROSITE" id="PS00653">
    <property type="entry name" value="GLYCOSYL_HYDROL_F1_2"/>
    <property type="match status" value="1"/>
</dbReference>
<evidence type="ECO:0000256" key="12">
    <source>
        <dbReference type="RuleBase" id="RU361175"/>
    </source>
</evidence>
<dbReference type="FunFam" id="3.20.20.80:FF:000004">
    <property type="entry name" value="Beta-glucosidase 6-phospho-beta-glucosidase"/>
    <property type="match status" value="1"/>
</dbReference>
<dbReference type="GO" id="GO:0005829">
    <property type="term" value="C:cytosol"/>
    <property type="evidence" value="ECO:0007669"/>
    <property type="project" value="TreeGrafter"/>
</dbReference>
<feature type="binding site" evidence="10">
    <location>
        <position position="310"/>
    </location>
    <ligand>
        <name>substrate</name>
    </ligand>
</feature>
<dbReference type="PANTHER" id="PTHR10353">
    <property type="entry name" value="GLYCOSYL HYDROLASE"/>
    <property type="match status" value="1"/>
</dbReference>
<feature type="active site" description="Proton donor" evidence="9">
    <location>
        <position position="173"/>
    </location>
</feature>
<accession>A0A0H3V5F1</accession>
<evidence type="ECO:0000256" key="4">
    <source>
        <dbReference type="ARBA" id="ARBA00022801"/>
    </source>
</evidence>
<gene>
    <name evidence="13" type="primary">bgl</name>
</gene>
<keyword evidence="5" id="KW-0136">Cellulose degradation</keyword>
<dbReference type="PRINTS" id="PR00131">
    <property type="entry name" value="GLHYDRLASE1"/>
</dbReference>
<dbReference type="PROSITE" id="PS00572">
    <property type="entry name" value="GLYCOSYL_HYDROL_F1_1"/>
    <property type="match status" value="1"/>
</dbReference>
<keyword evidence="8" id="KW-0624">Polysaccharide degradation</keyword>
<sequence length="462" mass="53195">MNKHNKGGLLMKFPENFVWGAAAASYQIEGAAYEDGKGLSVWDIFTRQKGAIENGDNGDIACNHYHRYKEDVQLMKELGLQAYRLSLSWPRILANGTGKVNQKGLDFYDKLIDELLENGIEPYITLFHWDYPYELYKKGGWLNPDSPDWFAEYTEVVVQKLSDRVKNWITINEPQVFVNLGHKDGVHAPGLKLGMEDLLQISHNVLLAHGKGARVIRETSVQDCRIGLAPSDSPVFPATKSEENIQAARRASFSVEDKGLWAINWWMDPVILGRYPEEGLKIFEEYLPEIKTDDFKIISEPIDFFGVNIYQGVCVKLDDKGQAVPAERKVGYARNAYYWPITPEALYWGPRFYYERYKKPVIITENGMSNVDWVAVDGKVHDPQRIDFTNRYLRELQKAGEDGVDIQGYFHWSLMDNFEWAQGYLERFGLIYVDFETGERIIKDSAYWYKKVIETKGEALYA</sequence>
<protein>
    <recommendedName>
        <fullName evidence="3 12">Beta-glucosidase</fullName>
        <ecNumber evidence="3 12">3.2.1.21</ecNumber>
    </recommendedName>
</protein>
<feature type="binding site" evidence="10">
    <location>
        <position position="412"/>
    </location>
    <ligand>
        <name>substrate</name>
    </ligand>
</feature>
<feature type="binding site" evidence="10">
    <location>
        <position position="128"/>
    </location>
    <ligand>
        <name>substrate</name>
    </ligand>
</feature>
<evidence type="ECO:0000256" key="11">
    <source>
        <dbReference type="PROSITE-ProRule" id="PRU10055"/>
    </source>
</evidence>
<evidence type="ECO:0000256" key="7">
    <source>
        <dbReference type="ARBA" id="ARBA00023295"/>
    </source>
</evidence>
<dbReference type="InterPro" id="IPR018120">
    <property type="entry name" value="Glyco_hydro_1_AS"/>
</dbReference>
<keyword evidence="7 12" id="KW-0326">Glycosidase</keyword>
<feature type="binding site" evidence="10">
    <location>
        <position position="27"/>
    </location>
    <ligand>
        <name>substrate</name>
    </ligand>
</feature>
<dbReference type="InterPro" id="IPR001360">
    <property type="entry name" value="Glyco_hydro_1"/>
</dbReference>
<dbReference type="GO" id="GO:0008422">
    <property type="term" value="F:beta-glucosidase activity"/>
    <property type="evidence" value="ECO:0007669"/>
    <property type="project" value="UniProtKB-EC"/>
</dbReference>
<dbReference type="AlphaFoldDB" id="A0A0H3V5F1"/>
<evidence type="ECO:0000256" key="2">
    <source>
        <dbReference type="ARBA" id="ARBA00010838"/>
    </source>
</evidence>
<evidence type="ECO:0000313" key="13">
    <source>
        <dbReference type="EMBL" id="AJO67865.1"/>
    </source>
</evidence>
<dbReference type="InterPro" id="IPR033132">
    <property type="entry name" value="GH_1_N_CS"/>
</dbReference>
<evidence type="ECO:0000256" key="8">
    <source>
        <dbReference type="ARBA" id="ARBA00023326"/>
    </source>
</evidence>
<dbReference type="PANTHER" id="PTHR10353:SF36">
    <property type="entry name" value="LP05116P"/>
    <property type="match status" value="1"/>
</dbReference>
<dbReference type="Pfam" id="PF00232">
    <property type="entry name" value="Glyco_hydro_1"/>
    <property type="match status" value="1"/>
</dbReference>